<evidence type="ECO:0000313" key="3">
    <source>
        <dbReference type="Proteomes" id="UP000008370"/>
    </source>
</evidence>
<sequence length="289" mass="32036">MPTDYAGNYEHDYRKAHLRSHTLSSVNSPQGADACSECTPFANSQSRLRIVLIPSLQLPMSQLPSMLQLSVSAPQLSDASQPSVASQPPSMLQLSPDMFQSPVASLTLLSVSQLPSAPQPSVSAPQPSLSASQSPLPALQLPAAPQPSLSAASPLLPRHQVNSVNINQFQEHEQSDKQDKQDKQDGIDDDEVDNALIHAIRKSKTKAKHDTTVGSKAGNPGKFKGEMTEFLEDYRYHYDAIRVMKQGKVRAFEQLWFNLRAKFWECFSLKDVKIAWSEEAKDWEKEQLI</sequence>
<dbReference type="GeneID" id="18919763"/>
<protein>
    <submittedName>
        <fullName evidence="2">Uncharacterized protein</fullName>
    </submittedName>
</protein>
<dbReference type="HOGENOM" id="CLU_963475_0_0_1"/>
<dbReference type="InParanoid" id="K5WH15"/>
<evidence type="ECO:0000313" key="2">
    <source>
        <dbReference type="EMBL" id="EKM49502.1"/>
    </source>
</evidence>
<dbReference type="RefSeq" id="XP_007401533.1">
    <property type="nucleotide sequence ID" value="XM_007401471.1"/>
</dbReference>
<accession>K5WH15</accession>
<dbReference type="EMBL" id="JH930480">
    <property type="protein sequence ID" value="EKM49502.1"/>
    <property type="molecule type" value="Genomic_DNA"/>
</dbReference>
<organism evidence="2 3">
    <name type="scientific">Phanerochaete carnosa (strain HHB-10118-sp)</name>
    <name type="common">White-rot fungus</name>
    <name type="synonym">Peniophora carnosa</name>
    <dbReference type="NCBI Taxonomy" id="650164"/>
    <lineage>
        <taxon>Eukaryota</taxon>
        <taxon>Fungi</taxon>
        <taxon>Dikarya</taxon>
        <taxon>Basidiomycota</taxon>
        <taxon>Agaricomycotina</taxon>
        <taxon>Agaricomycetes</taxon>
        <taxon>Polyporales</taxon>
        <taxon>Phanerochaetaceae</taxon>
        <taxon>Phanerochaete</taxon>
    </lineage>
</organism>
<gene>
    <name evidence="2" type="ORF">PHACADRAFT_33103</name>
</gene>
<dbReference type="Proteomes" id="UP000008370">
    <property type="component" value="Unassembled WGS sequence"/>
</dbReference>
<reference evidence="2 3" key="1">
    <citation type="journal article" date="2012" name="BMC Genomics">
        <title>Comparative genomics of the white-rot fungi, Phanerochaete carnosa and P. chrysosporium, to elucidate the genetic basis of the distinct wood types they colonize.</title>
        <authorList>
            <person name="Suzuki H."/>
            <person name="MacDonald J."/>
            <person name="Syed K."/>
            <person name="Salamov A."/>
            <person name="Hori C."/>
            <person name="Aerts A."/>
            <person name="Henrissat B."/>
            <person name="Wiebenga A."/>
            <person name="vanKuyk P.A."/>
            <person name="Barry K."/>
            <person name="Lindquist E."/>
            <person name="LaButti K."/>
            <person name="Lapidus A."/>
            <person name="Lucas S."/>
            <person name="Coutinho P."/>
            <person name="Gong Y."/>
            <person name="Samejima M."/>
            <person name="Mahadevan R."/>
            <person name="Abou-Zaid M."/>
            <person name="de Vries R.P."/>
            <person name="Igarashi K."/>
            <person name="Yadav J.S."/>
            <person name="Grigoriev I.V."/>
            <person name="Master E.R."/>
        </authorList>
    </citation>
    <scope>NUCLEOTIDE SEQUENCE [LARGE SCALE GENOMIC DNA]</scope>
    <source>
        <strain evidence="2 3">HHB-10118-sp</strain>
    </source>
</reference>
<feature type="region of interest" description="Disordered" evidence="1">
    <location>
        <begin position="115"/>
        <end position="153"/>
    </location>
</feature>
<name>K5WH15_PHACS</name>
<dbReference type="KEGG" id="pco:PHACADRAFT_33103"/>
<proteinExistence type="predicted"/>
<evidence type="ECO:0000256" key="1">
    <source>
        <dbReference type="SAM" id="MobiDB-lite"/>
    </source>
</evidence>
<dbReference type="AlphaFoldDB" id="K5WH15"/>
<keyword evidence="3" id="KW-1185">Reference proteome</keyword>